<evidence type="ECO:0000313" key="1">
    <source>
        <dbReference type="EMBL" id="SAL69997.1"/>
    </source>
</evidence>
<proteinExistence type="predicted"/>
<dbReference type="Proteomes" id="UP000054683">
    <property type="component" value="Unassembled WGS sequence"/>
</dbReference>
<gene>
    <name evidence="1" type="ORF">AWB69_08290</name>
</gene>
<accession>A0A158JMI2</accession>
<dbReference type="EMBL" id="FCOK02000100">
    <property type="protein sequence ID" value="SAL69997.1"/>
    <property type="molecule type" value="Genomic_DNA"/>
</dbReference>
<protein>
    <submittedName>
        <fullName evidence="1">Uncharacterized protein</fullName>
    </submittedName>
</protein>
<dbReference type="AlphaFoldDB" id="A0A158JMI2"/>
<sequence length="140" mass="14787">MPLKSRAHVPIELESGFGECVRTAFGVLRTGHVCTNGTTIPFHMLQRNKMLTLAAMTLGVFASDVSPTELATLSVSLVVQESCVIQSATEPAVVAKPSVSCLHGQPYDIALVALDPAQPVSTVQYASRGAGQSTVWMVGF</sequence>
<organism evidence="1 2">
    <name type="scientific">Caballeronia udeis</name>
    <dbReference type="NCBI Taxonomy" id="1232866"/>
    <lineage>
        <taxon>Bacteria</taxon>
        <taxon>Pseudomonadati</taxon>
        <taxon>Pseudomonadota</taxon>
        <taxon>Betaproteobacteria</taxon>
        <taxon>Burkholderiales</taxon>
        <taxon>Burkholderiaceae</taxon>
        <taxon>Caballeronia</taxon>
    </lineage>
</organism>
<name>A0A158JMI2_9BURK</name>
<evidence type="ECO:0000313" key="2">
    <source>
        <dbReference type="Proteomes" id="UP000054683"/>
    </source>
</evidence>
<reference evidence="1 2" key="1">
    <citation type="submission" date="2016-01" db="EMBL/GenBank/DDBJ databases">
        <authorList>
            <person name="Oliw E.H."/>
        </authorList>
    </citation>
    <scope>NUCLEOTIDE SEQUENCE [LARGE SCALE GENOMIC DNA]</scope>
    <source>
        <strain evidence="1">LMG 27134</strain>
    </source>
</reference>